<keyword evidence="2" id="KW-1185">Reference proteome</keyword>
<evidence type="ECO:0000313" key="2">
    <source>
        <dbReference type="Proteomes" id="UP000199662"/>
    </source>
</evidence>
<dbReference type="PIRSF" id="PIRSF033736">
    <property type="entry name" value="UCP033763"/>
    <property type="match status" value="1"/>
</dbReference>
<dbReference type="InterPro" id="IPR018988">
    <property type="entry name" value="DUF2000"/>
</dbReference>
<dbReference type="EMBL" id="FNZK01000024">
    <property type="protein sequence ID" value="SEJ92036.1"/>
    <property type="molecule type" value="Genomic_DNA"/>
</dbReference>
<dbReference type="STRING" id="84035.SAMN05660742_12431"/>
<dbReference type="SUPFAM" id="SSF102462">
    <property type="entry name" value="Peptidyl-tRNA hydrolase II"/>
    <property type="match status" value="1"/>
</dbReference>
<organism evidence="1 2">
    <name type="scientific">Propionispira arboris</name>
    <dbReference type="NCBI Taxonomy" id="84035"/>
    <lineage>
        <taxon>Bacteria</taxon>
        <taxon>Bacillati</taxon>
        <taxon>Bacillota</taxon>
        <taxon>Negativicutes</taxon>
        <taxon>Selenomonadales</taxon>
        <taxon>Selenomonadaceae</taxon>
        <taxon>Propionispira</taxon>
    </lineage>
</organism>
<dbReference type="Proteomes" id="UP000199662">
    <property type="component" value="Unassembled WGS sequence"/>
</dbReference>
<gene>
    <name evidence="1" type="ORF">SAMN05660742_12431</name>
</gene>
<dbReference type="Gene3D" id="3.40.1490.10">
    <property type="entry name" value="Bit1"/>
    <property type="match status" value="1"/>
</dbReference>
<evidence type="ECO:0000313" key="1">
    <source>
        <dbReference type="EMBL" id="SEJ92036.1"/>
    </source>
</evidence>
<sequence>MSIEENKCVMIIDSTLPLGLIANTSAILGITLGHKLNSIIGEDLIDASQTKHLGITNIPIPILNGSTTTIHEVLEKIKNNNWNDLVIVDFSNTAQTCKDYQIYKEKVKSIPSAMFQYLGIGLYGSSRKINKLTGNMPLLR</sequence>
<protein>
    <recommendedName>
        <fullName evidence="3">DUF2000 domain-containing protein</fullName>
    </recommendedName>
</protein>
<proteinExistence type="predicted"/>
<accession>A0A1H7CRC9</accession>
<dbReference type="InterPro" id="IPR017021">
    <property type="entry name" value="UCP033763"/>
</dbReference>
<dbReference type="RefSeq" id="WP_091835146.1">
    <property type="nucleotide sequence ID" value="NZ_FNZK01000024.1"/>
</dbReference>
<name>A0A1H7CRC9_9FIRM</name>
<dbReference type="Pfam" id="PF09391">
    <property type="entry name" value="DUF2000"/>
    <property type="match status" value="1"/>
</dbReference>
<evidence type="ECO:0008006" key="3">
    <source>
        <dbReference type="Google" id="ProtNLM"/>
    </source>
</evidence>
<dbReference type="InterPro" id="IPR023476">
    <property type="entry name" value="Pep_tRNA_hydro_II_dom_sf"/>
</dbReference>
<reference evidence="1 2" key="1">
    <citation type="submission" date="2016-10" db="EMBL/GenBank/DDBJ databases">
        <authorList>
            <person name="de Groot N.N."/>
        </authorList>
    </citation>
    <scope>NUCLEOTIDE SEQUENCE [LARGE SCALE GENOMIC DNA]</scope>
    <source>
        <strain evidence="1 2">DSM 2179</strain>
    </source>
</reference>
<dbReference type="AlphaFoldDB" id="A0A1H7CRC9"/>